<dbReference type="InterPro" id="IPR011992">
    <property type="entry name" value="EF-hand-dom_pair"/>
</dbReference>
<dbReference type="AlphaFoldDB" id="A0A9P1MXC2"/>
<organism evidence="2 3">
    <name type="scientific">Caenorhabditis angaria</name>
    <dbReference type="NCBI Taxonomy" id="860376"/>
    <lineage>
        <taxon>Eukaryota</taxon>
        <taxon>Metazoa</taxon>
        <taxon>Ecdysozoa</taxon>
        <taxon>Nematoda</taxon>
        <taxon>Chromadorea</taxon>
        <taxon>Rhabditida</taxon>
        <taxon>Rhabditina</taxon>
        <taxon>Rhabditomorpha</taxon>
        <taxon>Rhabditoidea</taxon>
        <taxon>Rhabditidae</taxon>
        <taxon>Peloderinae</taxon>
        <taxon>Caenorhabditis</taxon>
    </lineage>
</organism>
<dbReference type="SUPFAM" id="SSF47473">
    <property type="entry name" value="EF-hand"/>
    <property type="match status" value="1"/>
</dbReference>
<dbReference type="OrthoDB" id="5778779at2759"/>
<evidence type="ECO:0000256" key="1">
    <source>
        <dbReference type="SAM" id="MobiDB-lite"/>
    </source>
</evidence>
<dbReference type="Proteomes" id="UP001152747">
    <property type="component" value="Unassembled WGS sequence"/>
</dbReference>
<evidence type="ECO:0000313" key="2">
    <source>
        <dbReference type="EMBL" id="CAI5442358.1"/>
    </source>
</evidence>
<keyword evidence="3" id="KW-1185">Reference proteome</keyword>
<comment type="caution">
    <text evidence="2">The sequence shown here is derived from an EMBL/GenBank/DDBJ whole genome shotgun (WGS) entry which is preliminary data.</text>
</comment>
<sequence>MSGGGEDEELKSILEAQKSSSKSSTQTSIGFAKLPSIVSKSAAKTSESRRDSLIVSTRPSTTMGYGNPLGRIKTPLYPIPRANIAYNLNLNEIDENEVLRPTSSTSTVIQEIGTIPATFSEFRQFSADLDHITYEEISQIAQLCTISDEAKHGTINTKTLINAVKNVLIDEQSSSWVELIESIFLGNELVDYAEFFRVILEDKQSRDALVHLPEVLESDDHVSVFTELPSRPTSRQEKRERGRANLIIDLEVCLARNPHIEISRLKEATDKSVISVDEFQTILQMYIFDSEILDFESRIIDCFMTHDKMFCFSAFVGCLDQVKPHLLFKPQRQKTPSPPPWSRPALPKITSKLDDSGIVSDHSHD</sequence>
<feature type="compositionally biased region" description="Low complexity" evidence="1">
    <location>
        <begin position="17"/>
        <end position="28"/>
    </location>
</feature>
<gene>
    <name evidence="2" type="ORF">CAMP_LOCUS4995</name>
</gene>
<feature type="region of interest" description="Disordered" evidence="1">
    <location>
        <begin position="1"/>
        <end position="28"/>
    </location>
</feature>
<evidence type="ECO:0008006" key="4">
    <source>
        <dbReference type="Google" id="ProtNLM"/>
    </source>
</evidence>
<reference evidence="2" key="1">
    <citation type="submission" date="2022-11" db="EMBL/GenBank/DDBJ databases">
        <authorList>
            <person name="Kikuchi T."/>
        </authorList>
    </citation>
    <scope>NUCLEOTIDE SEQUENCE</scope>
    <source>
        <strain evidence="2">PS1010</strain>
    </source>
</reference>
<evidence type="ECO:0000313" key="3">
    <source>
        <dbReference type="Proteomes" id="UP001152747"/>
    </source>
</evidence>
<proteinExistence type="predicted"/>
<feature type="compositionally biased region" description="Basic and acidic residues" evidence="1">
    <location>
        <begin position="351"/>
        <end position="365"/>
    </location>
</feature>
<feature type="region of interest" description="Disordered" evidence="1">
    <location>
        <begin position="329"/>
        <end position="365"/>
    </location>
</feature>
<accession>A0A9P1MXC2</accession>
<name>A0A9P1MXC2_9PELO</name>
<dbReference type="EMBL" id="CANHGI010000002">
    <property type="protein sequence ID" value="CAI5442358.1"/>
    <property type="molecule type" value="Genomic_DNA"/>
</dbReference>
<protein>
    <recommendedName>
        <fullName evidence="4">EF-hand domain-containing protein</fullName>
    </recommendedName>
</protein>